<dbReference type="InterPro" id="IPR044843">
    <property type="entry name" value="Trans_IPPS_bact-type"/>
</dbReference>
<dbReference type="Gene3D" id="1.10.600.10">
    <property type="entry name" value="Farnesyl Diphosphate Synthase"/>
    <property type="match status" value="1"/>
</dbReference>
<dbReference type="Pfam" id="PF00494">
    <property type="entry name" value="SQS_PSY"/>
    <property type="match status" value="1"/>
</dbReference>
<evidence type="ECO:0000256" key="1">
    <source>
        <dbReference type="SAM" id="MobiDB-lite"/>
    </source>
</evidence>
<comment type="caution">
    <text evidence="2">The sequence shown here is derived from an EMBL/GenBank/DDBJ whole genome shotgun (WGS) entry which is preliminary data.</text>
</comment>
<feature type="region of interest" description="Disordered" evidence="1">
    <location>
        <begin position="1"/>
        <end position="28"/>
    </location>
</feature>
<gene>
    <name evidence="2" type="primary">crtB_14</name>
    <name evidence="2" type="ORF">GALL_364340</name>
</gene>
<name>A0A1J5QE98_9ZZZZ</name>
<dbReference type="InterPro" id="IPR008949">
    <property type="entry name" value="Isoprenoid_synthase_dom_sf"/>
</dbReference>
<dbReference type="SUPFAM" id="SSF48576">
    <property type="entry name" value="Terpenoid synthases"/>
    <property type="match status" value="1"/>
</dbReference>
<dbReference type="InterPro" id="IPR002060">
    <property type="entry name" value="Squ/phyt_synthse"/>
</dbReference>
<dbReference type="SFLD" id="SFLDG01212">
    <property type="entry name" value="Phytoene_synthase_like"/>
    <property type="match status" value="1"/>
</dbReference>
<reference evidence="2" key="1">
    <citation type="submission" date="2016-10" db="EMBL/GenBank/DDBJ databases">
        <title>Sequence of Gallionella enrichment culture.</title>
        <authorList>
            <person name="Poehlein A."/>
            <person name="Muehling M."/>
            <person name="Daniel R."/>
        </authorList>
    </citation>
    <scope>NUCLEOTIDE SEQUENCE</scope>
</reference>
<dbReference type="EMBL" id="MLJW01000881">
    <property type="protein sequence ID" value="OIQ81784.1"/>
    <property type="molecule type" value="Genomic_DNA"/>
</dbReference>
<dbReference type="EC" id="2.5.1.99" evidence="2"/>
<dbReference type="AlphaFoldDB" id="A0A1J5QE98"/>
<dbReference type="GO" id="GO:0004311">
    <property type="term" value="F:geranylgeranyl diphosphate synthase activity"/>
    <property type="evidence" value="ECO:0007669"/>
    <property type="project" value="InterPro"/>
</dbReference>
<organism evidence="2">
    <name type="scientific">mine drainage metagenome</name>
    <dbReference type="NCBI Taxonomy" id="410659"/>
    <lineage>
        <taxon>unclassified sequences</taxon>
        <taxon>metagenomes</taxon>
        <taxon>ecological metagenomes</taxon>
    </lineage>
</organism>
<sequence length="318" mass="34087">MSLDHHPAPTGTDPVGARQNGTHPNGTALVADATGRARDLYHDVATASAAIVIRRYSTSFSLACRLLDEPVRTRVRNIYALVRLADEIVDGPFSAADPDRTARLLDALELETYDAVRAGYSTNLVVHAFAQTARTCRIGPDLIGPFFASMRADLDVSTHDATSLSAYVYGSAEVVGLMCLRAFLAGEPHEVGAYALLAPGARRLGAAFQHVNFLRDLAADHDVLGRTYVAAADVEHLTDAERDALLDEVDADLAVAARAIAHLPRSSRRAVGAAHGLFAELSRRLRRTPASQIMRNRVRVPTVVKARIVLGALVRGGA</sequence>
<evidence type="ECO:0000313" key="2">
    <source>
        <dbReference type="EMBL" id="OIQ81784.1"/>
    </source>
</evidence>
<proteinExistence type="predicted"/>
<dbReference type="SFLD" id="SFLDS00005">
    <property type="entry name" value="Isoprenoid_Synthase_Type_I"/>
    <property type="match status" value="1"/>
</dbReference>
<accession>A0A1J5QE98</accession>
<keyword evidence="2" id="KW-0808">Transferase</keyword>
<dbReference type="SFLD" id="SFLDG01018">
    <property type="entry name" value="Squalene/Phytoene_Synthase_Lik"/>
    <property type="match status" value="1"/>
</dbReference>
<protein>
    <submittedName>
        <fullName evidence="2">All-trans-phytoene synthase</fullName>
        <ecNumber evidence="2">2.5.1.99</ecNumber>
    </submittedName>
</protein>
<dbReference type="PANTHER" id="PTHR31480">
    <property type="entry name" value="BIFUNCTIONAL LYCOPENE CYCLASE/PHYTOENE SYNTHASE"/>
    <property type="match status" value="1"/>
</dbReference>